<protein>
    <submittedName>
        <fullName evidence="1">DUF2922 domain-containing protein</fullName>
    </submittedName>
</protein>
<evidence type="ECO:0000313" key="2">
    <source>
        <dbReference type="Proteomes" id="UP001596549"/>
    </source>
</evidence>
<sequence length="73" mass="7813">MMARTLELQFLNEDAKTVTIRLDAPVEPANSASIAAAMDVVIAQNIFNTNGGNLVSKKGARIVDRSESPITLI</sequence>
<dbReference type="Proteomes" id="UP001596549">
    <property type="component" value="Unassembled WGS sequence"/>
</dbReference>
<dbReference type="RefSeq" id="WP_379747980.1">
    <property type="nucleotide sequence ID" value="NZ_JBHTCP010000013.1"/>
</dbReference>
<dbReference type="Pfam" id="PF11148">
    <property type="entry name" value="DUF2922"/>
    <property type="match status" value="1"/>
</dbReference>
<accession>A0ABW2NTQ8</accession>
<evidence type="ECO:0000313" key="1">
    <source>
        <dbReference type="EMBL" id="MFC7371424.1"/>
    </source>
</evidence>
<dbReference type="EMBL" id="JBHTCP010000013">
    <property type="protein sequence ID" value="MFC7371424.1"/>
    <property type="molecule type" value="Genomic_DNA"/>
</dbReference>
<comment type="caution">
    <text evidence="1">The sequence shown here is derived from an EMBL/GenBank/DDBJ whole genome shotgun (WGS) entry which is preliminary data.</text>
</comment>
<dbReference type="InterPro" id="IPR021321">
    <property type="entry name" value="DUF2922"/>
</dbReference>
<gene>
    <name evidence="1" type="ORF">ACFQPF_07030</name>
</gene>
<organism evidence="1 2">
    <name type="scientific">Fictibacillus iocasae</name>
    <dbReference type="NCBI Taxonomy" id="2715437"/>
    <lineage>
        <taxon>Bacteria</taxon>
        <taxon>Bacillati</taxon>
        <taxon>Bacillota</taxon>
        <taxon>Bacilli</taxon>
        <taxon>Bacillales</taxon>
        <taxon>Fictibacillaceae</taxon>
        <taxon>Fictibacillus</taxon>
    </lineage>
</organism>
<keyword evidence="2" id="KW-1185">Reference proteome</keyword>
<reference evidence="2" key="1">
    <citation type="journal article" date="2019" name="Int. J. Syst. Evol. Microbiol.">
        <title>The Global Catalogue of Microorganisms (GCM) 10K type strain sequencing project: providing services to taxonomists for standard genome sequencing and annotation.</title>
        <authorList>
            <consortium name="The Broad Institute Genomics Platform"/>
            <consortium name="The Broad Institute Genome Sequencing Center for Infectious Disease"/>
            <person name="Wu L."/>
            <person name="Ma J."/>
        </authorList>
    </citation>
    <scope>NUCLEOTIDE SEQUENCE [LARGE SCALE GENOMIC DNA]</scope>
    <source>
        <strain evidence="2">NBRC 106396</strain>
    </source>
</reference>
<name>A0ABW2NTQ8_9BACL</name>
<proteinExistence type="predicted"/>